<dbReference type="EMBL" id="JACHBC010000002">
    <property type="protein sequence ID" value="MBB5559889.1"/>
    <property type="molecule type" value="Genomic_DNA"/>
</dbReference>
<protein>
    <submittedName>
        <fullName evidence="8">Carboxyl-terminal processing protease</fullName>
        <ecNumber evidence="8">3.4.21.102</ecNumber>
    </submittedName>
</protein>
<dbReference type="GO" id="GO:0004252">
    <property type="term" value="F:serine-type endopeptidase activity"/>
    <property type="evidence" value="ECO:0007669"/>
    <property type="project" value="UniProtKB-EC"/>
</dbReference>
<dbReference type="InterPro" id="IPR036034">
    <property type="entry name" value="PDZ_sf"/>
</dbReference>
<reference evidence="8 9" key="1">
    <citation type="submission" date="2020-08" db="EMBL/GenBank/DDBJ databases">
        <title>Genomic Encyclopedia of Type Strains, Phase IV (KMG-V): Genome sequencing to study the core and pangenomes of soil and plant-associated prokaryotes.</title>
        <authorList>
            <person name="Whitman W."/>
        </authorList>
    </citation>
    <scope>NUCLEOTIDE SEQUENCE [LARGE SCALE GENOMIC DNA]</scope>
    <source>
        <strain evidence="8 9">SEMIA 4034</strain>
    </source>
</reference>
<dbReference type="SUPFAM" id="SSF52096">
    <property type="entry name" value="ClpP/crotonase"/>
    <property type="match status" value="1"/>
</dbReference>
<keyword evidence="4 5" id="KW-0720">Serine protease</keyword>
<evidence type="ECO:0000256" key="5">
    <source>
        <dbReference type="RuleBase" id="RU004404"/>
    </source>
</evidence>
<evidence type="ECO:0000313" key="8">
    <source>
        <dbReference type="EMBL" id="MBB5559889.1"/>
    </source>
</evidence>
<evidence type="ECO:0000256" key="6">
    <source>
        <dbReference type="SAM" id="Phobius"/>
    </source>
</evidence>
<evidence type="ECO:0000313" key="9">
    <source>
        <dbReference type="Proteomes" id="UP000528824"/>
    </source>
</evidence>
<evidence type="ECO:0000259" key="7">
    <source>
        <dbReference type="PROSITE" id="PS50106"/>
    </source>
</evidence>
<dbReference type="NCBIfam" id="TIGR00225">
    <property type="entry name" value="prc"/>
    <property type="match status" value="1"/>
</dbReference>
<dbReference type="EC" id="3.4.21.102" evidence="8"/>
<comment type="similarity">
    <text evidence="1 5">Belongs to the peptidase S41A family.</text>
</comment>
<dbReference type="Pfam" id="PF17820">
    <property type="entry name" value="PDZ_6"/>
    <property type="match status" value="1"/>
</dbReference>
<dbReference type="SMART" id="SM00245">
    <property type="entry name" value="TSPc"/>
    <property type="match status" value="1"/>
</dbReference>
<accession>A0A7W8UKY5</accession>
<dbReference type="GO" id="GO:0006508">
    <property type="term" value="P:proteolysis"/>
    <property type="evidence" value="ECO:0007669"/>
    <property type="project" value="UniProtKB-KW"/>
</dbReference>
<keyword evidence="3 5" id="KW-0378">Hydrolase</keyword>
<dbReference type="Gene3D" id="3.90.226.10">
    <property type="entry name" value="2-enoyl-CoA Hydratase, Chain A, domain 1"/>
    <property type="match status" value="1"/>
</dbReference>
<dbReference type="InterPro" id="IPR005151">
    <property type="entry name" value="Tail-specific_protease"/>
</dbReference>
<evidence type="ECO:0000256" key="2">
    <source>
        <dbReference type="ARBA" id="ARBA00022670"/>
    </source>
</evidence>
<dbReference type="FunFam" id="2.30.42.10:FF:000063">
    <property type="entry name" value="Peptidase, S41 family"/>
    <property type="match status" value="1"/>
</dbReference>
<keyword evidence="9" id="KW-1185">Reference proteome</keyword>
<keyword evidence="6" id="KW-0472">Membrane</keyword>
<evidence type="ECO:0000256" key="1">
    <source>
        <dbReference type="ARBA" id="ARBA00009179"/>
    </source>
</evidence>
<dbReference type="InterPro" id="IPR041489">
    <property type="entry name" value="PDZ_6"/>
</dbReference>
<dbReference type="SMART" id="SM00228">
    <property type="entry name" value="PDZ"/>
    <property type="match status" value="1"/>
</dbReference>
<name>A0A7W8UKY5_9HYPH</name>
<dbReference type="InterPro" id="IPR001478">
    <property type="entry name" value="PDZ"/>
</dbReference>
<dbReference type="PANTHER" id="PTHR32060:SF30">
    <property type="entry name" value="CARBOXY-TERMINAL PROCESSING PROTEASE CTPA"/>
    <property type="match status" value="1"/>
</dbReference>
<evidence type="ECO:0000256" key="3">
    <source>
        <dbReference type="ARBA" id="ARBA00022801"/>
    </source>
</evidence>
<comment type="caution">
    <text evidence="8">The sequence shown here is derived from an EMBL/GenBank/DDBJ whole genome shotgun (WGS) entry which is preliminary data.</text>
</comment>
<dbReference type="InterPro" id="IPR029045">
    <property type="entry name" value="ClpP/crotonase-like_dom_sf"/>
</dbReference>
<dbReference type="Gene3D" id="2.30.42.10">
    <property type="match status" value="1"/>
</dbReference>
<dbReference type="Gene3D" id="3.30.750.44">
    <property type="match status" value="1"/>
</dbReference>
<dbReference type="PANTHER" id="PTHR32060">
    <property type="entry name" value="TAIL-SPECIFIC PROTEASE"/>
    <property type="match status" value="1"/>
</dbReference>
<dbReference type="PROSITE" id="PS50106">
    <property type="entry name" value="PDZ"/>
    <property type="match status" value="1"/>
</dbReference>
<dbReference type="GO" id="GO:0030288">
    <property type="term" value="C:outer membrane-bounded periplasmic space"/>
    <property type="evidence" value="ECO:0007669"/>
    <property type="project" value="TreeGrafter"/>
</dbReference>
<dbReference type="GO" id="GO:0007165">
    <property type="term" value="P:signal transduction"/>
    <property type="evidence" value="ECO:0007669"/>
    <property type="project" value="TreeGrafter"/>
</dbReference>
<sequence>MPDARLPASVPMKTDPVACQVAEPKFLPDKRSRSSSRRLIAAARLAVAVTVGANCAVAALAFRPLENGATDERNLAGAPNSGLTTYRQLALFGTVFEQVRNRHVSAHADSELIRTAIEGMFTALDAHSSYLPPERFDEIRRQDAGTFGGLGIEVTVEGELVQVVAPIEDSPAERAGIKANDRIVEVDGRPTSGKTLEQMAALFVGEVGSDVEVAILREGVASPIRFKLTREIITLGMARLTFERAVPVIRLASFSRQSCDGVEQAIRAAVSRAGPPPAGIILDLRNNGGGPLDQARRVADTFLARGAIFYTRGRDERRISRYEAHSDEIDALIAAVPVVVLVNGGTASAAEIVAGALQDHRRATLVGTRTFGKGVVQTVIPVGEHAGMSLTTARVYTPSNRSIQALGIVPDIEVAQTFPKTFAGKDTVAGEAGLTRHLPGEQGEAAFTSAVYVPASRTDDEQLQYAIKLVLRQVRHEAFPANPEIYQARDL</sequence>
<keyword evidence="6" id="KW-1133">Transmembrane helix</keyword>
<dbReference type="CDD" id="cd07560">
    <property type="entry name" value="Peptidase_S41_CPP"/>
    <property type="match status" value="1"/>
</dbReference>
<keyword evidence="2 5" id="KW-0645">Protease</keyword>
<keyword evidence="6" id="KW-0812">Transmembrane</keyword>
<dbReference type="Pfam" id="PF03572">
    <property type="entry name" value="Peptidase_S41"/>
    <property type="match status" value="1"/>
</dbReference>
<dbReference type="SUPFAM" id="SSF50156">
    <property type="entry name" value="PDZ domain-like"/>
    <property type="match status" value="1"/>
</dbReference>
<gene>
    <name evidence="8" type="ORF">GGI59_001532</name>
</gene>
<feature type="domain" description="PDZ" evidence="7">
    <location>
        <begin position="136"/>
        <end position="219"/>
    </location>
</feature>
<dbReference type="InterPro" id="IPR004447">
    <property type="entry name" value="Peptidase_S41A"/>
</dbReference>
<dbReference type="CDD" id="cd06782">
    <property type="entry name" value="cpPDZ_CPP-like"/>
    <property type="match status" value="1"/>
</dbReference>
<organism evidence="8 9">
    <name type="scientific">Rhizobium lentis</name>
    <dbReference type="NCBI Taxonomy" id="1138194"/>
    <lineage>
        <taxon>Bacteria</taxon>
        <taxon>Pseudomonadati</taxon>
        <taxon>Pseudomonadota</taxon>
        <taxon>Alphaproteobacteria</taxon>
        <taxon>Hyphomicrobiales</taxon>
        <taxon>Rhizobiaceae</taxon>
        <taxon>Rhizobium/Agrobacterium group</taxon>
        <taxon>Rhizobium</taxon>
    </lineage>
</organism>
<evidence type="ECO:0000256" key="4">
    <source>
        <dbReference type="ARBA" id="ARBA00022825"/>
    </source>
</evidence>
<dbReference type="RefSeq" id="WP_183934452.1">
    <property type="nucleotide sequence ID" value="NZ_JACHBB010000002.1"/>
</dbReference>
<dbReference type="AlphaFoldDB" id="A0A7W8UKY5"/>
<proteinExistence type="inferred from homology"/>
<dbReference type="Proteomes" id="UP000528824">
    <property type="component" value="Unassembled WGS sequence"/>
</dbReference>
<feature type="transmembrane region" description="Helical" evidence="6">
    <location>
        <begin position="39"/>
        <end position="62"/>
    </location>
</feature>